<dbReference type="eggNOG" id="COG1657">
    <property type="taxonomic scope" value="Bacteria"/>
</dbReference>
<reference evidence="3 4" key="1">
    <citation type="submission" date="2007-06" db="EMBL/GenBank/DDBJ databases">
        <authorList>
            <person name="Shimkets L."/>
            <person name="Ferriera S."/>
            <person name="Johnson J."/>
            <person name="Kravitz S."/>
            <person name="Beeson K."/>
            <person name="Sutton G."/>
            <person name="Rogers Y.-H."/>
            <person name="Friedman R."/>
            <person name="Frazier M."/>
            <person name="Venter J.C."/>
        </authorList>
    </citation>
    <scope>NUCLEOTIDE SEQUENCE [LARGE SCALE GENOMIC DNA]</scope>
    <source>
        <strain evidence="3 4">SIR-1</strain>
    </source>
</reference>
<dbReference type="Pfam" id="PF13709">
    <property type="entry name" value="DUF4159"/>
    <property type="match status" value="1"/>
</dbReference>
<gene>
    <name evidence="3" type="ORF">PPSIR1_04118</name>
</gene>
<dbReference type="STRING" id="391625.PPSIR1_04118"/>
<feature type="domain" description="DUF4159" evidence="2">
    <location>
        <begin position="88"/>
        <end position="292"/>
    </location>
</feature>
<organism evidence="3 4">
    <name type="scientific">Plesiocystis pacifica SIR-1</name>
    <dbReference type="NCBI Taxonomy" id="391625"/>
    <lineage>
        <taxon>Bacteria</taxon>
        <taxon>Pseudomonadati</taxon>
        <taxon>Myxococcota</taxon>
        <taxon>Polyangia</taxon>
        <taxon>Nannocystales</taxon>
        <taxon>Nannocystaceae</taxon>
        <taxon>Plesiocystis</taxon>
    </lineage>
</organism>
<accession>A6G4I2</accession>
<sequence length="314" mass="33878">MRGPVQDPDARPDGEASTPRSAPSRRAALRLLGGALGGALTCSGRALAAPPESLPPELEGLVDPEAFDIFGRGPGRGGGPGQQLEIDLPQLRYAGDWEPRPGALRELGQELRLRTRLVPLREPTSVALGAPELFATPFLYIAGRGSLPNIGEGEGGDADTAEPEAVLRRFVDLGGMIVFDDADGGADRGFARDVEALVERTLPGSKLVPIPAGHVLYRSFYIIDAPMGRTRAKDHLLGVLDEGRIKILVIPNDLGGALARDQNARYRWPCSPGGEVQREWAMRLGVNILLYATCTDYKADRAHVETLLRSRRWK</sequence>
<feature type="region of interest" description="Disordered" evidence="1">
    <location>
        <begin position="1"/>
        <end position="25"/>
    </location>
</feature>
<dbReference type="OrthoDB" id="9773014at2"/>
<dbReference type="EMBL" id="ABCS01000021">
    <property type="protein sequence ID" value="EDM79294.1"/>
    <property type="molecule type" value="Genomic_DNA"/>
</dbReference>
<evidence type="ECO:0000259" key="2">
    <source>
        <dbReference type="Pfam" id="PF13709"/>
    </source>
</evidence>
<keyword evidence="4" id="KW-1185">Reference proteome</keyword>
<comment type="caution">
    <text evidence="3">The sequence shown here is derived from an EMBL/GenBank/DDBJ whole genome shotgun (WGS) entry which is preliminary data.</text>
</comment>
<evidence type="ECO:0000313" key="3">
    <source>
        <dbReference type="EMBL" id="EDM79294.1"/>
    </source>
</evidence>
<evidence type="ECO:0000256" key="1">
    <source>
        <dbReference type="SAM" id="MobiDB-lite"/>
    </source>
</evidence>
<name>A6G4I2_9BACT</name>
<evidence type="ECO:0000313" key="4">
    <source>
        <dbReference type="Proteomes" id="UP000005801"/>
    </source>
</evidence>
<proteinExistence type="predicted"/>
<dbReference type="Gene3D" id="3.40.50.12140">
    <property type="entry name" value="Domain of unknown function DUF4159"/>
    <property type="match status" value="1"/>
</dbReference>
<dbReference type="InterPro" id="IPR025297">
    <property type="entry name" value="DUF4159"/>
</dbReference>
<protein>
    <recommendedName>
        <fullName evidence="2">DUF4159 domain-containing protein</fullName>
    </recommendedName>
</protein>
<dbReference type="Proteomes" id="UP000005801">
    <property type="component" value="Unassembled WGS sequence"/>
</dbReference>
<dbReference type="RefSeq" id="WP_006971631.1">
    <property type="nucleotide sequence ID" value="NZ_ABCS01000021.1"/>
</dbReference>
<dbReference type="AlphaFoldDB" id="A6G4I2"/>